<dbReference type="Gene3D" id="3.40.50.150">
    <property type="entry name" value="Vaccinia Virus protein VP39"/>
    <property type="match status" value="1"/>
</dbReference>
<accession>A0A229FV58</accession>
<dbReference type="PRINTS" id="PR02008">
    <property type="entry name" value="RCMTFAMILY"/>
</dbReference>
<dbReference type="Proteomes" id="UP000215188">
    <property type="component" value="Unassembled WGS sequence"/>
</dbReference>
<dbReference type="InterPro" id="IPR023267">
    <property type="entry name" value="RCMT"/>
</dbReference>
<dbReference type="GO" id="GO:0001510">
    <property type="term" value="P:RNA methylation"/>
    <property type="evidence" value="ECO:0007669"/>
    <property type="project" value="InterPro"/>
</dbReference>
<evidence type="ECO:0000256" key="2">
    <source>
        <dbReference type="ARBA" id="ARBA00022679"/>
    </source>
</evidence>
<evidence type="ECO:0000259" key="6">
    <source>
        <dbReference type="PROSITE" id="PS51686"/>
    </source>
</evidence>
<proteinExistence type="inferred from homology"/>
<organism evidence="7 8">
    <name type="scientific">Polynucleobacter cosmopolitanus</name>
    <dbReference type="NCBI Taxonomy" id="351345"/>
    <lineage>
        <taxon>Bacteria</taxon>
        <taxon>Pseudomonadati</taxon>
        <taxon>Pseudomonadota</taxon>
        <taxon>Betaproteobacteria</taxon>
        <taxon>Burkholderiales</taxon>
        <taxon>Burkholderiaceae</taxon>
        <taxon>Polynucleobacter</taxon>
    </lineage>
</organism>
<comment type="caution">
    <text evidence="7">The sequence shown here is derived from an EMBL/GenBank/DDBJ whole genome shotgun (WGS) entry which is preliminary data.</text>
</comment>
<sequence length="433" mass="47919">MLADIKQQGISLSKALFASAKVLEEVQNGTSLTLALQGTSPDLRPAVQSIAFQALRRGFWAQEVLNQYVQKTPPGLTLYLLWAAIALLPEKNSEPMYATHTLVNEAVNATSLDSNLGFARGLINAVLRRALRNEKLYQEIPEEQHPSYPEWWTRKLKYAYPEQYLNILAASKEKPPLTLRLNHRFLKDEAGVKKYLDDLSKADIEYQLIDKVGGQKLSGAIELKNPIPVAKIPGFFDGACSVQDAGAQVAAELLKLAPGQRVLDACAAPGGKAAHFLEKYDIHLDALEIDASRAKRIEENFGRLKLNGGHIIIGDASTPKAWFGGELYDAIIADVPCSASGIVRRHPDITYLRQEGDIKNLQVAQRKILTALWSLLKPGGKLLYVTCSVFPDEGELQAKWWLNAMPDAVRLKAPGQLLPSKQHDGFFYALFEK</sequence>
<feature type="binding site" evidence="5">
    <location>
        <position position="288"/>
    </location>
    <ligand>
        <name>S-adenosyl-L-methionine</name>
        <dbReference type="ChEBI" id="CHEBI:59789"/>
    </ligand>
</feature>
<dbReference type="Pfam" id="PF01189">
    <property type="entry name" value="Methyltr_RsmB-F"/>
    <property type="match status" value="1"/>
</dbReference>
<dbReference type="InterPro" id="IPR001678">
    <property type="entry name" value="MeTrfase_RsmB-F_NOP2_dom"/>
</dbReference>
<dbReference type="AlphaFoldDB" id="A0A229FV58"/>
<dbReference type="NCBIfam" id="NF008149">
    <property type="entry name" value="PRK10901.1"/>
    <property type="match status" value="1"/>
</dbReference>
<dbReference type="Gene3D" id="3.30.70.1170">
    <property type="entry name" value="Sun protein, domain 3"/>
    <property type="match status" value="1"/>
</dbReference>
<gene>
    <name evidence="7" type="ORF">AOC33_02020</name>
</gene>
<comment type="similarity">
    <text evidence="5">Belongs to the class I-like SAM-binding methyltransferase superfamily. RsmB/NOP family.</text>
</comment>
<dbReference type="SUPFAM" id="SSF48013">
    <property type="entry name" value="NusB-like"/>
    <property type="match status" value="1"/>
</dbReference>
<feature type="domain" description="SAM-dependent MTase RsmB/NOP-type" evidence="6">
    <location>
        <begin position="167"/>
        <end position="433"/>
    </location>
</feature>
<dbReference type="OrthoDB" id="9810297at2"/>
<evidence type="ECO:0000313" key="8">
    <source>
        <dbReference type="Proteomes" id="UP000215188"/>
    </source>
</evidence>
<feature type="binding site" evidence="5">
    <location>
        <position position="315"/>
    </location>
    <ligand>
        <name>S-adenosyl-L-methionine</name>
        <dbReference type="ChEBI" id="CHEBI:59789"/>
    </ligand>
</feature>
<keyword evidence="2 5" id="KW-0808">Transferase</keyword>
<dbReference type="InterPro" id="IPR029063">
    <property type="entry name" value="SAM-dependent_MTases_sf"/>
</dbReference>
<dbReference type="PANTHER" id="PTHR22807">
    <property type="entry name" value="NOP2 YEAST -RELATED NOL1/NOP2/FMU SUN DOMAIN-CONTAINING"/>
    <property type="match status" value="1"/>
</dbReference>
<evidence type="ECO:0000313" key="7">
    <source>
        <dbReference type="EMBL" id="OXL15896.1"/>
    </source>
</evidence>
<dbReference type="InterPro" id="IPR049560">
    <property type="entry name" value="MeTrfase_RsmB-F_NOP2_cat"/>
</dbReference>
<evidence type="ECO:0000256" key="4">
    <source>
        <dbReference type="ARBA" id="ARBA00022884"/>
    </source>
</evidence>
<evidence type="ECO:0000256" key="1">
    <source>
        <dbReference type="ARBA" id="ARBA00022603"/>
    </source>
</evidence>
<name>A0A229FV58_9BURK</name>
<evidence type="ECO:0000256" key="5">
    <source>
        <dbReference type="PROSITE-ProRule" id="PRU01023"/>
    </source>
</evidence>
<dbReference type="EMBL" id="NJGG01000001">
    <property type="protein sequence ID" value="OXL15896.1"/>
    <property type="molecule type" value="Genomic_DNA"/>
</dbReference>
<feature type="binding site" evidence="5">
    <location>
        <position position="334"/>
    </location>
    <ligand>
        <name>S-adenosyl-L-methionine</name>
        <dbReference type="ChEBI" id="CHEBI:59789"/>
    </ligand>
</feature>
<dbReference type="Gene3D" id="1.10.940.10">
    <property type="entry name" value="NusB-like"/>
    <property type="match status" value="1"/>
</dbReference>
<reference evidence="7 8" key="1">
    <citation type="submission" date="2017-06" db="EMBL/GenBank/DDBJ databases">
        <title>Reclassification of a Polynucleobacter cosmopolitanus strain isolated from tropical Lake Victoria as Polynucleobacter victoriensis comb. nov.</title>
        <authorList>
            <person name="Hahn M.W."/>
        </authorList>
    </citation>
    <scope>NUCLEOTIDE SEQUENCE [LARGE SCALE GENOMIC DNA]</scope>
    <source>
        <strain evidence="7 8">MWH-MoIso2</strain>
    </source>
</reference>
<evidence type="ECO:0000256" key="3">
    <source>
        <dbReference type="ARBA" id="ARBA00022691"/>
    </source>
</evidence>
<keyword evidence="1 5" id="KW-0489">Methyltransferase</keyword>
<dbReference type="CDD" id="cd02440">
    <property type="entry name" value="AdoMet_MTases"/>
    <property type="match status" value="1"/>
</dbReference>
<keyword evidence="8" id="KW-1185">Reference proteome</keyword>
<dbReference type="Pfam" id="PF22458">
    <property type="entry name" value="RsmF-B_ferredox"/>
    <property type="match status" value="1"/>
</dbReference>
<dbReference type="PROSITE" id="PS51686">
    <property type="entry name" value="SAM_MT_RSMB_NOP"/>
    <property type="match status" value="1"/>
</dbReference>
<dbReference type="InterPro" id="IPR054728">
    <property type="entry name" value="RsmB-like_ferredoxin"/>
</dbReference>
<dbReference type="GO" id="GO:0003723">
    <property type="term" value="F:RNA binding"/>
    <property type="evidence" value="ECO:0007669"/>
    <property type="project" value="UniProtKB-UniRule"/>
</dbReference>
<dbReference type="GO" id="GO:0008173">
    <property type="term" value="F:RNA methyltransferase activity"/>
    <property type="evidence" value="ECO:0007669"/>
    <property type="project" value="InterPro"/>
</dbReference>
<feature type="binding site" evidence="5">
    <location>
        <begin position="266"/>
        <end position="272"/>
    </location>
    <ligand>
        <name>S-adenosyl-L-methionine</name>
        <dbReference type="ChEBI" id="CHEBI:59789"/>
    </ligand>
</feature>
<dbReference type="InterPro" id="IPR035926">
    <property type="entry name" value="NusB-like_sf"/>
</dbReference>
<protein>
    <submittedName>
        <fullName evidence="7">16S rRNA (Cytosine(967)-C(5))-methyltransferase</fullName>
    </submittedName>
</protein>
<dbReference type="PANTHER" id="PTHR22807:SF61">
    <property type="entry name" value="NOL1_NOP2_SUN FAMILY PROTEIN _ ANTITERMINATION NUSB DOMAIN-CONTAINING PROTEIN"/>
    <property type="match status" value="1"/>
</dbReference>
<keyword evidence="3 5" id="KW-0949">S-adenosyl-L-methionine</keyword>
<dbReference type="SUPFAM" id="SSF53335">
    <property type="entry name" value="S-adenosyl-L-methionine-dependent methyltransferases"/>
    <property type="match status" value="1"/>
</dbReference>
<keyword evidence="4 5" id="KW-0694">RNA-binding</keyword>
<feature type="active site" description="Nucleophile" evidence="5">
    <location>
        <position position="387"/>
    </location>
</feature>